<feature type="region of interest" description="Disordered" evidence="1">
    <location>
        <begin position="1"/>
        <end position="40"/>
    </location>
</feature>
<reference evidence="2 3" key="1">
    <citation type="submission" date="2016-03" db="EMBL/GenBank/DDBJ databases">
        <title>EvidentialGene: Evidence-directed Construction of Genes on Genomes.</title>
        <authorList>
            <person name="Gilbert D.G."/>
            <person name="Choi J.-H."/>
            <person name="Mockaitis K."/>
            <person name="Colbourne J."/>
            <person name="Pfrender M."/>
        </authorList>
    </citation>
    <scope>NUCLEOTIDE SEQUENCE [LARGE SCALE GENOMIC DNA]</scope>
    <source>
        <strain evidence="2 3">Xinb3</strain>
        <tissue evidence="2">Complete organism</tissue>
    </source>
</reference>
<feature type="compositionally biased region" description="Basic and acidic residues" evidence="1">
    <location>
        <begin position="31"/>
        <end position="40"/>
    </location>
</feature>
<dbReference type="Proteomes" id="UP000076858">
    <property type="component" value="Unassembled WGS sequence"/>
</dbReference>
<gene>
    <name evidence="2" type="ORF">APZ42_020956</name>
</gene>
<comment type="caution">
    <text evidence="2">The sequence shown here is derived from an EMBL/GenBank/DDBJ whole genome shotgun (WGS) entry which is preliminary data.</text>
</comment>
<dbReference type="AlphaFoldDB" id="A0A164X4J5"/>
<protein>
    <submittedName>
        <fullName evidence="2">Uncharacterized protein</fullName>
    </submittedName>
</protein>
<evidence type="ECO:0000256" key="1">
    <source>
        <dbReference type="SAM" id="MobiDB-lite"/>
    </source>
</evidence>
<evidence type="ECO:0000313" key="3">
    <source>
        <dbReference type="Proteomes" id="UP000076858"/>
    </source>
</evidence>
<organism evidence="2 3">
    <name type="scientific">Daphnia magna</name>
    <dbReference type="NCBI Taxonomy" id="35525"/>
    <lineage>
        <taxon>Eukaryota</taxon>
        <taxon>Metazoa</taxon>
        <taxon>Ecdysozoa</taxon>
        <taxon>Arthropoda</taxon>
        <taxon>Crustacea</taxon>
        <taxon>Branchiopoda</taxon>
        <taxon>Diplostraca</taxon>
        <taxon>Cladocera</taxon>
        <taxon>Anomopoda</taxon>
        <taxon>Daphniidae</taxon>
        <taxon>Daphnia</taxon>
    </lineage>
</organism>
<dbReference type="EMBL" id="LRGB01001019">
    <property type="protein sequence ID" value="KZS13866.1"/>
    <property type="molecule type" value="Genomic_DNA"/>
</dbReference>
<keyword evidence="3" id="KW-1185">Reference proteome</keyword>
<sequence length="40" mass="4270">MGTVCCAPLPRPANRPSSQPSDSPDIGKQQVKVEESKFLA</sequence>
<proteinExistence type="predicted"/>
<name>A0A164X4J5_9CRUS</name>
<evidence type="ECO:0000313" key="2">
    <source>
        <dbReference type="EMBL" id="KZS13866.1"/>
    </source>
</evidence>
<accession>A0A164X4J5</accession>